<dbReference type="RefSeq" id="WP_311555091.1">
    <property type="nucleotide sequence ID" value="NZ_JAVREJ010000003.1"/>
</dbReference>
<proteinExistence type="predicted"/>
<dbReference type="Gene3D" id="3.40.50.1820">
    <property type="entry name" value="alpha/beta hydrolase"/>
    <property type="match status" value="1"/>
</dbReference>
<keyword evidence="3" id="KW-1185">Reference proteome</keyword>
<dbReference type="InterPro" id="IPR050228">
    <property type="entry name" value="Carboxylesterase_BioH"/>
</dbReference>
<dbReference type="PRINTS" id="PR00111">
    <property type="entry name" value="ABHYDROLASE"/>
</dbReference>
<reference evidence="3" key="1">
    <citation type="submission" date="2023-07" db="EMBL/GenBank/DDBJ databases">
        <title>30 novel species of actinomycetes from the DSMZ collection.</title>
        <authorList>
            <person name="Nouioui I."/>
        </authorList>
    </citation>
    <scope>NUCLEOTIDE SEQUENCE [LARGE SCALE GENOMIC DNA]</scope>
    <source>
        <strain evidence="3">DSM 45834</strain>
    </source>
</reference>
<sequence>MGAVELVEEISWQGRTIACGRAGTGPPVVLCHGTPWSSVVWSRYADALADAFTVYAWDMPGYGRSSKDPAHPVDFGAQAEAFVAVLDHWGLRRPHVIAHDFGGAVSLRATLVGGASYSSLMLVDVVAIPPSGSAFFRFVADHPDTLDALPPYIHEAILRAYIQGASHRDLAGDDLAALVAPWTTESGQPAFYRQIAQYDERFLVENEQRLGDLTMPVRVVWGAQDEWIPPQTGRRLADLIPGADYVEVPGAGHLIHYDAPVALTALLWGWLTTHTTVTGK</sequence>
<dbReference type="Pfam" id="PF12697">
    <property type="entry name" value="Abhydrolase_6"/>
    <property type="match status" value="1"/>
</dbReference>
<organism evidence="2 3">
    <name type="scientific">Pseudonocardia charpentierae</name>
    <dbReference type="NCBI Taxonomy" id="3075545"/>
    <lineage>
        <taxon>Bacteria</taxon>
        <taxon>Bacillati</taxon>
        <taxon>Actinomycetota</taxon>
        <taxon>Actinomycetes</taxon>
        <taxon>Pseudonocardiales</taxon>
        <taxon>Pseudonocardiaceae</taxon>
        <taxon>Pseudonocardia</taxon>
    </lineage>
</organism>
<accession>A0ABU2N5A4</accession>
<keyword evidence="2" id="KW-0378">Hydrolase</keyword>
<dbReference type="GO" id="GO:0016787">
    <property type="term" value="F:hydrolase activity"/>
    <property type="evidence" value="ECO:0007669"/>
    <property type="project" value="UniProtKB-KW"/>
</dbReference>
<protein>
    <submittedName>
        <fullName evidence="2">Alpha/beta hydrolase</fullName>
    </submittedName>
</protein>
<dbReference type="EMBL" id="JAVREJ010000003">
    <property type="protein sequence ID" value="MDT0349113.1"/>
    <property type="molecule type" value="Genomic_DNA"/>
</dbReference>
<dbReference type="PANTHER" id="PTHR43194">
    <property type="entry name" value="HYDROLASE ALPHA/BETA FOLD FAMILY"/>
    <property type="match status" value="1"/>
</dbReference>
<evidence type="ECO:0000313" key="2">
    <source>
        <dbReference type="EMBL" id="MDT0349113.1"/>
    </source>
</evidence>
<dbReference type="Proteomes" id="UP001183202">
    <property type="component" value="Unassembled WGS sequence"/>
</dbReference>
<name>A0ABU2N5A4_9PSEU</name>
<comment type="caution">
    <text evidence="2">The sequence shown here is derived from an EMBL/GenBank/DDBJ whole genome shotgun (WGS) entry which is preliminary data.</text>
</comment>
<dbReference type="PANTHER" id="PTHR43194:SF5">
    <property type="entry name" value="PIMELOYL-[ACYL-CARRIER PROTEIN] METHYL ESTER ESTERASE"/>
    <property type="match status" value="1"/>
</dbReference>
<dbReference type="SUPFAM" id="SSF53474">
    <property type="entry name" value="alpha/beta-Hydrolases"/>
    <property type="match status" value="1"/>
</dbReference>
<evidence type="ECO:0000313" key="3">
    <source>
        <dbReference type="Proteomes" id="UP001183202"/>
    </source>
</evidence>
<evidence type="ECO:0000259" key="1">
    <source>
        <dbReference type="Pfam" id="PF12697"/>
    </source>
</evidence>
<feature type="domain" description="AB hydrolase-1" evidence="1">
    <location>
        <begin position="28"/>
        <end position="263"/>
    </location>
</feature>
<dbReference type="InterPro" id="IPR000073">
    <property type="entry name" value="AB_hydrolase_1"/>
</dbReference>
<dbReference type="InterPro" id="IPR029058">
    <property type="entry name" value="AB_hydrolase_fold"/>
</dbReference>
<gene>
    <name evidence="2" type="ORF">RM445_06195</name>
</gene>